<evidence type="ECO:0000256" key="1">
    <source>
        <dbReference type="ARBA" id="ARBA00006484"/>
    </source>
</evidence>
<comment type="similarity">
    <text evidence="1">Belongs to the short-chain dehydrogenases/reductases (SDR) family.</text>
</comment>
<dbReference type="InterPro" id="IPR002347">
    <property type="entry name" value="SDR_fam"/>
</dbReference>
<sequence>MSESISQTDNPAPLHGRRVVITGASRDFGRTLAIRFAQQGAAVHLSARTEQAAEKVAQEIRDLGLGPAHAFACDLTDPASVQAFAESVGALTPAVDILVHNGARWLEGSDLLSVGDEDVVDTIASGATGTALVTKNFLPLLLASECPDIVGMVSVCGVPGNHRSEAHAAFYAAKSAQAGFLDVLSKRLRPRGVRVIGLYPPDFDNHDPLGSEWDTVERGASSQLTAQSLSECVLFAVSQPRDCFIRSFHFEQVQESTTGEMTE</sequence>
<comment type="caution">
    <text evidence="3">The sequence shown here is derived from an EMBL/GenBank/DDBJ whole genome shotgun (WGS) entry which is preliminary data.</text>
</comment>
<dbReference type="InterPro" id="IPR036291">
    <property type="entry name" value="NAD(P)-bd_dom_sf"/>
</dbReference>
<dbReference type="RefSeq" id="WP_167967962.1">
    <property type="nucleotide sequence ID" value="NZ_BHZG01000023.1"/>
</dbReference>
<dbReference type="CDD" id="cd05233">
    <property type="entry name" value="SDR_c"/>
    <property type="match status" value="1"/>
</dbReference>
<evidence type="ECO:0000256" key="2">
    <source>
        <dbReference type="ARBA" id="ARBA00023002"/>
    </source>
</evidence>
<dbReference type="PANTHER" id="PTHR44196:SF1">
    <property type="entry name" value="DEHYDROGENASE_REDUCTASE SDR FAMILY MEMBER 7B"/>
    <property type="match status" value="1"/>
</dbReference>
<proteinExistence type="inferred from homology"/>
<accession>A0A7X6HXK8</accession>
<evidence type="ECO:0000313" key="4">
    <source>
        <dbReference type="Proteomes" id="UP000578686"/>
    </source>
</evidence>
<dbReference type="EMBL" id="JAAVJD010000012">
    <property type="protein sequence ID" value="NJQ04661.1"/>
    <property type="molecule type" value="Genomic_DNA"/>
</dbReference>
<reference evidence="3 4" key="1">
    <citation type="submission" date="2020-03" db="EMBL/GenBank/DDBJ databases">
        <title>Draft genome of Streptomyces sp. ventii, isolated from the Axial Seamount in the Pacific Ocean, and resequencing of the two type strains Streptomyces lonarensis strain NCL 716 and Streptomyces bohaiensis strain 11A07.</title>
        <authorList>
            <person name="Loughran R.M."/>
            <person name="Pfannmuller K.M."/>
            <person name="Wasson B.J."/>
            <person name="Deadmond M.C."/>
            <person name="Paddock B.E."/>
            <person name="Koyack M.J."/>
            <person name="Gallegos D.A."/>
            <person name="Mitchell E.A."/>
            <person name="Ushijima B."/>
            <person name="Saw J.H."/>
            <person name="Mcphail K.L."/>
            <person name="Videau P."/>
        </authorList>
    </citation>
    <scope>NUCLEOTIDE SEQUENCE [LARGE SCALE GENOMIC DNA]</scope>
    <source>
        <strain evidence="3 4">NCL716</strain>
    </source>
</reference>
<dbReference type="GO" id="GO:0016020">
    <property type="term" value="C:membrane"/>
    <property type="evidence" value="ECO:0007669"/>
    <property type="project" value="TreeGrafter"/>
</dbReference>
<dbReference type="PANTHER" id="PTHR44196">
    <property type="entry name" value="DEHYDROGENASE/REDUCTASE SDR FAMILY MEMBER 7B"/>
    <property type="match status" value="1"/>
</dbReference>
<organism evidence="3 4">
    <name type="scientific">Streptomyces lonarensis</name>
    <dbReference type="NCBI Taxonomy" id="700599"/>
    <lineage>
        <taxon>Bacteria</taxon>
        <taxon>Bacillati</taxon>
        <taxon>Actinomycetota</taxon>
        <taxon>Actinomycetes</taxon>
        <taxon>Kitasatosporales</taxon>
        <taxon>Streptomycetaceae</taxon>
        <taxon>Streptomyces</taxon>
    </lineage>
</organism>
<dbReference type="GO" id="GO:0016491">
    <property type="term" value="F:oxidoreductase activity"/>
    <property type="evidence" value="ECO:0007669"/>
    <property type="project" value="UniProtKB-KW"/>
</dbReference>
<dbReference type="Pfam" id="PF00106">
    <property type="entry name" value="adh_short"/>
    <property type="match status" value="1"/>
</dbReference>
<evidence type="ECO:0000313" key="3">
    <source>
        <dbReference type="EMBL" id="NJQ04661.1"/>
    </source>
</evidence>
<dbReference type="AlphaFoldDB" id="A0A7X6HXK8"/>
<name>A0A7X6HXK8_9ACTN</name>
<keyword evidence="2" id="KW-0560">Oxidoreductase</keyword>
<dbReference type="Gene3D" id="3.40.50.720">
    <property type="entry name" value="NAD(P)-binding Rossmann-like Domain"/>
    <property type="match status" value="1"/>
</dbReference>
<keyword evidence="4" id="KW-1185">Reference proteome</keyword>
<dbReference type="Proteomes" id="UP000578686">
    <property type="component" value="Unassembled WGS sequence"/>
</dbReference>
<dbReference type="PRINTS" id="PR00081">
    <property type="entry name" value="GDHRDH"/>
</dbReference>
<protein>
    <submittedName>
        <fullName evidence="3">SDR family oxidoreductase</fullName>
    </submittedName>
</protein>
<gene>
    <name evidence="3" type="ORF">HCN56_03450</name>
</gene>
<dbReference type="SUPFAM" id="SSF51735">
    <property type="entry name" value="NAD(P)-binding Rossmann-fold domains"/>
    <property type="match status" value="1"/>
</dbReference>